<dbReference type="GO" id="GO:0008168">
    <property type="term" value="F:methyltransferase activity"/>
    <property type="evidence" value="ECO:0007669"/>
    <property type="project" value="InterPro"/>
</dbReference>
<accession>A0A1I1Y2H7</accession>
<evidence type="ECO:0000313" key="3">
    <source>
        <dbReference type="EMBL" id="SFE13609.1"/>
    </source>
</evidence>
<dbReference type="Proteomes" id="UP000198598">
    <property type="component" value="Unassembled WGS sequence"/>
</dbReference>
<dbReference type="EMBL" id="FOLQ01000010">
    <property type="protein sequence ID" value="SFE13609.1"/>
    <property type="molecule type" value="Genomic_DNA"/>
</dbReference>
<dbReference type="GO" id="GO:0008270">
    <property type="term" value="F:zinc ion binding"/>
    <property type="evidence" value="ECO:0007669"/>
    <property type="project" value="InterPro"/>
</dbReference>
<evidence type="ECO:0000256" key="1">
    <source>
        <dbReference type="ARBA" id="ARBA00023159"/>
    </source>
</evidence>
<gene>
    <name evidence="3" type="ORF">SAMN05216167_110201</name>
</gene>
<dbReference type="GO" id="GO:0006281">
    <property type="term" value="P:DNA repair"/>
    <property type="evidence" value="ECO:0007669"/>
    <property type="project" value="InterPro"/>
</dbReference>
<dbReference type="Pfam" id="PF02805">
    <property type="entry name" value="Ada_Zn_binding"/>
    <property type="match status" value="1"/>
</dbReference>
<proteinExistence type="predicted"/>
<keyword evidence="1" id="KW-0010">Activator</keyword>
<sequence length="86" mass="9926">MIRHLDLGPTRYGQLRILVTLVKSRAITLGGHRPSKIYGQLNCRAGKRMNSENRVFFRDETEAIAQGYRPCAVCMPKAYKVWRGRF</sequence>
<dbReference type="InterPro" id="IPR035451">
    <property type="entry name" value="Ada-like_dom_sf"/>
</dbReference>
<protein>
    <submittedName>
        <fullName evidence="3">Metal binding domain of Ada</fullName>
    </submittedName>
</protein>
<dbReference type="RefSeq" id="WP_093830543.1">
    <property type="nucleotide sequence ID" value="NZ_FOLQ01000010.1"/>
</dbReference>
<evidence type="ECO:0000259" key="2">
    <source>
        <dbReference type="Pfam" id="PF02805"/>
    </source>
</evidence>
<name>A0A1I1Y2H7_9BACT</name>
<dbReference type="AlphaFoldDB" id="A0A1I1Y2H7"/>
<dbReference type="GO" id="GO:0003677">
    <property type="term" value="F:DNA binding"/>
    <property type="evidence" value="ECO:0007669"/>
    <property type="project" value="InterPro"/>
</dbReference>
<reference evidence="3 4" key="1">
    <citation type="submission" date="2016-10" db="EMBL/GenBank/DDBJ databases">
        <authorList>
            <person name="de Groot N.N."/>
        </authorList>
    </citation>
    <scope>NUCLEOTIDE SEQUENCE [LARGE SCALE GENOMIC DNA]</scope>
    <source>
        <strain evidence="3 4">DSM 26130</strain>
    </source>
</reference>
<feature type="domain" description="Ada DNA repair metal-binding" evidence="2">
    <location>
        <begin position="31"/>
        <end position="76"/>
    </location>
</feature>
<dbReference type="STRING" id="662367.SAMN05216167_110201"/>
<dbReference type="OrthoDB" id="894286at2"/>
<dbReference type="SUPFAM" id="SSF57884">
    <property type="entry name" value="Ada DNA repair protein, N-terminal domain (N-Ada 10)"/>
    <property type="match status" value="1"/>
</dbReference>
<keyword evidence="4" id="KW-1185">Reference proteome</keyword>
<dbReference type="GO" id="GO:0006355">
    <property type="term" value="P:regulation of DNA-templated transcription"/>
    <property type="evidence" value="ECO:0007669"/>
    <property type="project" value="InterPro"/>
</dbReference>
<dbReference type="Gene3D" id="3.40.10.10">
    <property type="entry name" value="DNA Methylphosphotriester Repair Domain"/>
    <property type="match status" value="1"/>
</dbReference>
<evidence type="ECO:0000313" key="4">
    <source>
        <dbReference type="Proteomes" id="UP000198598"/>
    </source>
</evidence>
<organism evidence="3 4">
    <name type="scientific">Spirosoma endophyticum</name>
    <dbReference type="NCBI Taxonomy" id="662367"/>
    <lineage>
        <taxon>Bacteria</taxon>
        <taxon>Pseudomonadati</taxon>
        <taxon>Bacteroidota</taxon>
        <taxon>Cytophagia</taxon>
        <taxon>Cytophagales</taxon>
        <taxon>Cytophagaceae</taxon>
        <taxon>Spirosoma</taxon>
    </lineage>
</organism>
<dbReference type="InterPro" id="IPR004026">
    <property type="entry name" value="Ada_DNA_repair_Zn-bd"/>
</dbReference>